<feature type="region of interest" description="Disordered" evidence="17">
    <location>
        <begin position="197"/>
        <end position="225"/>
    </location>
</feature>
<dbReference type="GO" id="GO:0005509">
    <property type="term" value="F:calcium ion binding"/>
    <property type="evidence" value="ECO:0007669"/>
    <property type="project" value="InterPro"/>
</dbReference>
<evidence type="ECO:0000256" key="10">
    <source>
        <dbReference type="ARBA" id="ARBA00022723"/>
    </source>
</evidence>
<evidence type="ECO:0000256" key="13">
    <source>
        <dbReference type="ARBA" id="ARBA00022837"/>
    </source>
</evidence>
<dbReference type="SUPFAM" id="SSF47473">
    <property type="entry name" value="EF-hand"/>
    <property type="match status" value="2"/>
</dbReference>
<keyword evidence="10" id="KW-0479">Metal-binding</keyword>
<dbReference type="Pfam" id="PF25434">
    <property type="entry name" value="NUCB1_N"/>
    <property type="match status" value="1"/>
</dbReference>
<keyword evidence="21" id="KW-1185">Reference proteome</keyword>
<dbReference type="GO" id="GO:0003677">
    <property type="term" value="F:DNA binding"/>
    <property type="evidence" value="ECO:0007669"/>
    <property type="project" value="UniProtKB-KW"/>
</dbReference>
<evidence type="ECO:0000256" key="14">
    <source>
        <dbReference type="ARBA" id="ARBA00023034"/>
    </source>
</evidence>
<feature type="compositionally biased region" description="Basic and acidic residues" evidence="17">
    <location>
        <begin position="197"/>
        <end position="211"/>
    </location>
</feature>
<evidence type="ECO:0000256" key="16">
    <source>
        <dbReference type="ARBA" id="ARBA00023136"/>
    </source>
</evidence>
<dbReference type="GO" id="GO:0016020">
    <property type="term" value="C:membrane"/>
    <property type="evidence" value="ECO:0007669"/>
    <property type="project" value="UniProtKB-SubCell"/>
</dbReference>
<keyword evidence="9" id="KW-0344">Guanine-nucleotide releasing factor</keyword>
<reference evidence="20" key="3">
    <citation type="submission" date="2025-09" db="UniProtKB">
        <authorList>
            <consortium name="Ensembl"/>
        </authorList>
    </citation>
    <scope>IDENTIFICATION</scope>
</reference>
<keyword evidence="13" id="KW-0106">Calcium</keyword>
<dbReference type="AlphaFoldDB" id="K7E3M1"/>
<dbReference type="GO" id="GO:0005794">
    <property type="term" value="C:Golgi apparatus"/>
    <property type="evidence" value="ECO:0007669"/>
    <property type="project" value="UniProtKB-SubCell"/>
</dbReference>
<evidence type="ECO:0000256" key="2">
    <source>
        <dbReference type="ARBA" id="ARBA00004496"/>
    </source>
</evidence>
<name>K7E3M1_MONDO</name>
<dbReference type="PROSITE" id="PS00018">
    <property type="entry name" value="EF_HAND_1"/>
    <property type="match status" value="1"/>
</dbReference>
<dbReference type="InterPro" id="IPR011992">
    <property type="entry name" value="EF-hand-dom_pair"/>
</dbReference>
<keyword evidence="6" id="KW-0963">Cytoplasm</keyword>
<keyword evidence="14" id="KW-0333">Golgi apparatus</keyword>
<organism evidence="20 21">
    <name type="scientific">Monodelphis domestica</name>
    <name type="common">Gray short-tailed opossum</name>
    <dbReference type="NCBI Taxonomy" id="13616"/>
    <lineage>
        <taxon>Eukaryota</taxon>
        <taxon>Metazoa</taxon>
        <taxon>Chordata</taxon>
        <taxon>Craniata</taxon>
        <taxon>Vertebrata</taxon>
        <taxon>Euteleostomi</taxon>
        <taxon>Mammalia</taxon>
        <taxon>Metatheria</taxon>
        <taxon>Didelphimorphia</taxon>
        <taxon>Didelphidae</taxon>
        <taxon>Monodelphis</taxon>
    </lineage>
</organism>
<proteinExistence type="inferred from homology"/>
<evidence type="ECO:0000256" key="12">
    <source>
        <dbReference type="ARBA" id="ARBA00022737"/>
    </source>
</evidence>
<dbReference type="PANTHER" id="PTHR19237:SF22">
    <property type="entry name" value="NUCLEOBINDIN-2"/>
    <property type="match status" value="1"/>
</dbReference>
<dbReference type="PROSITE" id="PS50222">
    <property type="entry name" value="EF_HAND_2"/>
    <property type="match status" value="1"/>
</dbReference>
<dbReference type="Bgee" id="ENSMODG00000007015">
    <property type="expression patterns" value="Expressed in endometrium and 19 other cell types or tissues"/>
</dbReference>
<evidence type="ECO:0000256" key="8">
    <source>
        <dbReference type="ARBA" id="ARBA00022553"/>
    </source>
</evidence>
<gene>
    <name evidence="20" type="primary">NUCB2</name>
</gene>
<comment type="subcellular location">
    <subcellularLocation>
        <location evidence="2">Cytoplasm</location>
    </subcellularLocation>
    <subcellularLocation>
        <location evidence="3">Golgi apparatus</location>
    </subcellularLocation>
    <subcellularLocation>
        <location evidence="1">Membrane</location>
        <topology evidence="1">Peripheral membrane protein</topology>
    </subcellularLocation>
    <subcellularLocation>
        <location evidence="4">Secreted</location>
    </subcellularLocation>
</comment>
<evidence type="ECO:0000313" key="21">
    <source>
        <dbReference type="Proteomes" id="UP000002280"/>
    </source>
</evidence>
<dbReference type="InterPro" id="IPR018247">
    <property type="entry name" value="EF_Hand_1_Ca_BS"/>
</dbReference>
<dbReference type="ExpressionAtlas" id="K7E3M1">
    <property type="expression patterns" value="baseline"/>
</dbReference>
<dbReference type="InterPro" id="IPR040250">
    <property type="entry name" value="Nucleobindin"/>
</dbReference>
<evidence type="ECO:0000256" key="6">
    <source>
        <dbReference type="ARBA" id="ARBA00022490"/>
    </source>
</evidence>
<dbReference type="GeneTree" id="ENSGT00390000001927"/>
<dbReference type="Gene3D" id="1.10.238.10">
    <property type="entry name" value="EF-hand"/>
    <property type="match status" value="1"/>
</dbReference>
<keyword evidence="15" id="KW-0238">DNA-binding</keyword>
<keyword evidence="7" id="KW-0964">Secreted</keyword>
<feature type="signal peptide" evidence="18">
    <location>
        <begin position="1"/>
        <end position="24"/>
    </location>
</feature>
<evidence type="ECO:0000256" key="3">
    <source>
        <dbReference type="ARBA" id="ARBA00004555"/>
    </source>
</evidence>
<evidence type="ECO:0000256" key="7">
    <source>
        <dbReference type="ARBA" id="ARBA00022525"/>
    </source>
</evidence>
<dbReference type="InterPro" id="IPR002048">
    <property type="entry name" value="EF_hand_dom"/>
</dbReference>
<feature type="compositionally biased region" description="Basic and acidic residues" evidence="17">
    <location>
        <begin position="335"/>
        <end position="359"/>
    </location>
</feature>
<feature type="region of interest" description="Disordered" evidence="17">
    <location>
        <begin position="335"/>
        <end position="432"/>
    </location>
</feature>
<feature type="domain" description="EF-hand" evidence="19">
    <location>
        <begin position="241"/>
        <end position="276"/>
    </location>
</feature>
<accession>K7E3M1</accession>
<reference evidence="20" key="2">
    <citation type="submission" date="2025-08" db="UniProtKB">
        <authorList>
            <consortium name="Ensembl"/>
        </authorList>
    </citation>
    <scope>IDENTIFICATION</scope>
</reference>
<keyword evidence="11 18" id="KW-0732">Signal</keyword>
<evidence type="ECO:0000256" key="5">
    <source>
        <dbReference type="ARBA" id="ARBA00008063"/>
    </source>
</evidence>
<evidence type="ECO:0000256" key="1">
    <source>
        <dbReference type="ARBA" id="ARBA00004170"/>
    </source>
</evidence>
<comment type="similarity">
    <text evidence="5">Belongs to the nucleobindin family.</text>
</comment>
<reference evidence="20 21" key="1">
    <citation type="journal article" date="2007" name="Nature">
        <title>Genome of the marsupial Monodelphis domestica reveals innovation in non-coding sequences.</title>
        <authorList>
            <person name="Mikkelsen T.S."/>
            <person name="Wakefield M.J."/>
            <person name="Aken B."/>
            <person name="Amemiya C.T."/>
            <person name="Chang J.L."/>
            <person name="Duke S."/>
            <person name="Garber M."/>
            <person name="Gentles A.J."/>
            <person name="Goodstadt L."/>
            <person name="Heger A."/>
            <person name="Jurka J."/>
            <person name="Kamal M."/>
            <person name="Mauceli E."/>
            <person name="Searle S.M."/>
            <person name="Sharpe T."/>
            <person name="Baker M.L."/>
            <person name="Batzer M.A."/>
            <person name="Benos P.V."/>
            <person name="Belov K."/>
            <person name="Clamp M."/>
            <person name="Cook A."/>
            <person name="Cuff J."/>
            <person name="Das R."/>
            <person name="Davidow L."/>
            <person name="Deakin J.E."/>
            <person name="Fazzari M.J."/>
            <person name="Glass J.L."/>
            <person name="Grabherr M."/>
            <person name="Greally J.M."/>
            <person name="Gu W."/>
            <person name="Hore T.A."/>
            <person name="Huttley G.A."/>
            <person name="Kleber M."/>
            <person name="Jirtle R.L."/>
            <person name="Koina E."/>
            <person name="Lee J.T."/>
            <person name="Mahony S."/>
            <person name="Marra M.A."/>
            <person name="Miller R.D."/>
            <person name="Nicholls R.D."/>
            <person name="Oda M."/>
            <person name="Papenfuss A.T."/>
            <person name="Parra Z.E."/>
            <person name="Pollock D.D."/>
            <person name="Ray D.A."/>
            <person name="Schein J.E."/>
            <person name="Speed T.P."/>
            <person name="Thompson K."/>
            <person name="VandeBerg J.L."/>
            <person name="Wade C.M."/>
            <person name="Walker J.A."/>
            <person name="Waters P.D."/>
            <person name="Webber C."/>
            <person name="Weidman J.R."/>
            <person name="Xie X."/>
            <person name="Zody M.C."/>
            <person name="Baldwin J."/>
            <person name="Abdouelleil A."/>
            <person name="Abdulkadir J."/>
            <person name="Abebe A."/>
            <person name="Abera B."/>
            <person name="Abreu J."/>
            <person name="Acer S.C."/>
            <person name="Aftuck L."/>
            <person name="Alexander A."/>
            <person name="An P."/>
            <person name="Anderson E."/>
            <person name="Anderson S."/>
            <person name="Arachi H."/>
            <person name="Azer M."/>
            <person name="Bachantsang P."/>
            <person name="Barry A."/>
            <person name="Bayul T."/>
            <person name="Berlin A."/>
            <person name="Bessette D."/>
            <person name="Bloom T."/>
            <person name="Bloom T."/>
            <person name="Boguslavskiy L."/>
            <person name="Bonnet C."/>
            <person name="Boukhgalter B."/>
            <person name="Bourzgui I."/>
            <person name="Brown A."/>
            <person name="Cahill P."/>
            <person name="Channer S."/>
            <person name="Cheshatsang Y."/>
            <person name="Chuda L."/>
            <person name="Citroen M."/>
            <person name="Collymore A."/>
            <person name="Cooke P."/>
            <person name="Costello M."/>
            <person name="D'Aco K."/>
            <person name="Daza R."/>
            <person name="De Haan G."/>
            <person name="DeGray S."/>
            <person name="DeMaso C."/>
            <person name="Dhargay N."/>
            <person name="Dooley K."/>
            <person name="Dooley E."/>
            <person name="Doricent M."/>
            <person name="Dorje P."/>
            <person name="Dorjee K."/>
            <person name="Dupes A."/>
            <person name="Elong R."/>
            <person name="Falk J."/>
            <person name="Farina A."/>
            <person name="Faro S."/>
            <person name="Ferguson D."/>
            <person name="Fisher S."/>
            <person name="Foley C.D."/>
            <person name="Franke A."/>
            <person name="Friedrich D."/>
            <person name="Gadbois L."/>
            <person name="Gearin G."/>
            <person name="Gearin C.R."/>
            <person name="Giannoukos G."/>
            <person name="Goode T."/>
            <person name="Graham J."/>
            <person name="Grandbois E."/>
            <person name="Grewal S."/>
            <person name="Gyaltsen K."/>
            <person name="Hafez N."/>
            <person name="Hagos B."/>
            <person name="Hall J."/>
            <person name="Henson C."/>
            <person name="Hollinger A."/>
            <person name="Honan T."/>
            <person name="Huard M.D."/>
            <person name="Hughes L."/>
            <person name="Hurhula B."/>
            <person name="Husby M.E."/>
            <person name="Kamat A."/>
            <person name="Kanga B."/>
            <person name="Kashin S."/>
            <person name="Khazanovich D."/>
            <person name="Kisner P."/>
            <person name="Lance K."/>
            <person name="Lara M."/>
            <person name="Lee W."/>
            <person name="Lennon N."/>
            <person name="Letendre F."/>
            <person name="LeVine R."/>
            <person name="Lipovsky A."/>
            <person name="Liu X."/>
            <person name="Liu J."/>
            <person name="Liu S."/>
            <person name="Lokyitsang T."/>
            <person name="Lokyitsang Y."/>
            <person name="Lubonja R."/>
            <person name="Lui A."/>
            <person name="MacDonald P."/>
            <person name="Magnisalis V."/>
            <person name="Maru K."/>
            <person name="Matthews C."/>
            <person name="McCusker W."/>
            <person name="McDonough S."/>
            <person name="Mehta T."/>
            <person name="Meldrim J."/>
            <person name="Meneus L."/>
            <person name="Mihai O."/>
            <person name="Mihalev A."/>
            <person name="Mihova T."/>
            <person name="Mittelman R."/>
            <person name="Mlenga V."/>
            <person name="Montmayeur A."/>
            <person name="Mulrain L."/>
            <person name="Navidi A."/>
            <person name="Naylor J."/>
            <person name="Negash T."/>
            <person name="Nguyen T."/>
            <person name="Nguyen N."/>
            <person name="Nicol R."/>
            <person name="Norbu C."/>
            <person name="Norbu N."/>
            <person name="Novod N."/>
            <person name="O'Neill B."/>
            <person name="Osman S."/>
            <person name="Markiewicz E."/>
            <person name="Oyono O.L."/>
            <person name="Patti C."/>
            <person name="Phunkhang P."/>
            <person name="Pierre F."/>
            <person name="Priest M."/>
            <person name="Raghuraman S."/>
            <person name="Rege F."/>
            <person name="Reyes R."/>
            <person name="Rise C."/>
            <person name="Rogov P."/>
            <person name="Ross K."/>
            <person name="Ryan E."/>
            <person name="Settipalli S."/>
            <person name="Shea T."/>
            <person name="Sherpa N."/>
            <person name="Shi L."/>
            <person name="Shih D."/>
            <person name="Sparrow T."/>
            <person name="Spaulding J."/>
            <person name="Stalker J."/>
            <person name="Stange-Thomann N."/>
            <person name="Stavropoulos S."/>
            <person name="Stone C."/>
            <person name="Strader C."/>
            <person name="Tesfaye S."/>
            <person name="Thomson T."/>
            <person name="Thoulutsang Y."/>
            <person name="Thoulutsang D."/>
            <person name="Topham K."/>
            <person name="Topping I."/>
            <person name="Tsamla T."/>
            <person name="Vassiliev H."/>
            <person name="Vo A."/>
            <person name="Wangchuk T."/>
            <person name="Wangdi T."/>
            <person name="Weiand M."/>
            <person name="Wilkinson J."/>
            <person name="Wilson A."/>
            <person name="Yadav S."/>
            <person name="Young G."/>
            <person name="Yu Q."/>
            <person name="Zembek L."/>
            <person name="Zhong D."/>
            <person name="Zimmer A."/>
            <person name="Zwirko Z."/>
            <person name="Jaffe D.B."/>
            <person name="Alvarez P."/>
            <person name="Brockman W."/>
            <person name="Butler J."/>
            <person name="Chin C."/>
            <person name="Gnerre S."/>
            <person name="MacCallum I."/>
            <person name="Graves J.A."/>
            <person name="Ponting C.P."/>
            <person name="Breen M."/>
            <person name="Samollow P.B."/>
            <person name="Lander E.S."/>
            <person name="Lindblad-Toh K."/>
        </authorList>
    </citation>
    <scope>NUCLEOTIDE SEQUENCE [LARGE SCALE GENOMIC DNA]</scope>
</reference>
<evidence type="ECO:0000256" key="17">
    <source>
        <dbReference type="SAM" id="MobiDB-lite"/>
    </source>
</evidence>
<evidence type="ECO:0000256" key="18">
    <source>
        <dbReference type="SAM" id="SignalP"/>
    </source>
</evidence>
<dbReference type="FunFam" id="1.10.238.10:FF:000045">
    <property type="entry name" value="Nucleobindin 2"/>
    <property type="match status" value="1"/>
</dbReference>
<keyword evidence="12" id="KW-0677">Repeat</keyword>
<evidence type="ECO:0000313" key="20">
    <source>
        <dbReference type="Ensembl" id="ENSMODP00000040373.2"/>
    </source>
</evidence>
<dbReference type="Proteomes" id="UP000002280">
    <property type="component" value="Chromosome 5"/>
</dbReference>
<protein>
    <submittedName>
        <fullName evidence="20">Nucleobindin 2</fullName>
    </submittedName>
</protein>
<dbReference type="Ensembl" id="ENSMODT00000043479.2">
    <property type="protein sequence ID" value="ENSMODP00000040373.2"/>
    <property type="gene ID" value="ENSMODG00000007015.4"/>
</dbReference>
<dbReference type="PANTHER" id="PTHR19237">
    <property type="entry name" value="NUCLEOBINDIN"/>
    <property type="match status" value="1"/>
</dbReference>
<dbReference type="GO" id="GO:0005085">
    <property type="term" value="F:guanyl-nucleotide exchange factor activity"/>
    <property type="evidence" value="ECO:0007669"/>
    <property type="project" value="UniProtKB-KW"/>
</dbReference>
<evidence type="ECO:0000256" key="4">
    <source>
        <dbReference type="ARBA" id="ARBA00004613"/>
    </source>
</evidence>
<evidence type="ECO:0000256" key="11">
    <source>
        <dbReference type="ARBA" id="ARBA00022729"/>
    </source>
</evidence>
<feature type="chain" id="PRO_5023862998" evidence="18">
    <location>
        <begin position="25"/>
        <end position="432"/>
    </location>
</feature>
<evidence type="ECO:0000259" key="19">
    <source>
        <dbReference type="PROSITE" id="PS50222"/>
    </source>
</evidence>
<evidence type="ECO:0000256" key="15">
    <source>
        <dbReference type="ARBA" id="ARBA00023125"/>
    </source>
</evidence>
<feature type="compositionally biased region" description="Basic and acidic residues" evidence="17">
    <location>
        <begin position="391"/>
        <end position="403"/>
    </location>
</feature>
<keyword evidence="16" id="KW-0472">Membrane</keyword>
<evidence type="ECO:0000256" key="9">
    <source>
        <dbReference type="ARBA" id="ARBA00022658"/>
    </source>
</evidence>
<sequence>MWWRSIELQCYFFLVSCLLTGFEAVPIDIDKTKVKDTPDVEGEKIEPPDTGLYYDEYLKQVIDVLETDQHFREKLQNADIEEIKNGKLSKELDLVSHHVRTKLDELKRQEVARLRMLIKAKLDSIQDTGIDYQALLKQFEHLNHQNPDKFEPTDLDMLIKAATNDLENYDKTRHEEFKKYEMMKEHERREYLKTLNEEKRHEEESKFEEMKKKHGNHPKVNHPGSKDQLKEVWEETDGLDPTDFDPKTFFKLHDVNSDGFLDEQELEALFTRELEKVYDPKNEEDDMVEMEEERLRMREHVMNETLDQQQLFTEEELKEFENHIYEQEHKLKQKAEDLQKQKEELQRQHDQLQAQKHEYQQVVQQMEQKKLQQGVPPAGPGGELKFQPPGQHHEENSEKHSLGSDHLQPLPPGHVSPLQEGAAMAEHAQIHP</sequence>
<dbReference type="GO" id="GO:0005576">
    <property type="term" value="C:extracellular region"/>
    <property type="evidence" value="ECO:0007669"/>
    <property type="project" value="UniProtKB-SubCell"/>
</dbReference>
<dbReference type="InterPro" id="IPR057576">
    <property type="entry name" value="NUCB1_N"/>
</dbReference>
<keyword evidence="8" id="KW-0597">Phosphoprotein</keyword>